<dbReference type="InterPro" id="IPR038989">
    <property type="entry name" value="UbiJ"/>
</dbReference>
<keyword evidence="1" id="KW-0831">Ubiquinone biosynthesis</keyword>
<dbReference type="GO" id="GO:0005737">
    <property type="term" value="C:cytoplasm"/>
    <property type="evidence" value="ECO:0007669"/>
    <property type="project" value="UniProtKB-SubCell"/>
</dbReference>
<keyword evidence="1" id="KW-0963">Cytoplasm</keyword>
<dbReference type="Pfam" id="PF02036">
    <property type="entry name" value="SCP2"/>
    <property type="match status" value="1"/>
</dbReference>
<comment type="function">
    <text evidence="1">Required for ubiquinone (coenzyme Q) biosynthesis. Binds hydrophobic ubiquinone biosynthetic intermediates via its SCP2 domain and is essential for the stability of the Ubi complex. May constitute a docking platform where Ubi enzymes assemble and access their SCP2-bound polyprenyl substrates.</text>
</comment>
<dbReference type="UniPathway" id="UPA00232"/>
<keyword evidence="5" id="KW-1185">Reference proteome</keyword>
<evidence type="ECO:0000313" key="5">
    <source>
        <dbReference type="Proteomes" id="UP000307999"/>
    </source>
</evidence>
<dbReference type="AlphaFoldDB" id="A0A4U1B717"/>
<dbReference type="PANTHER" id="PTHR38693">
    <property type="entry name" value="UBIQUINONE BIOSYNTHESIS PROTEIN UBIJ"/>
    <property type="match status" value="1"/>
</dbReference>
<dbReference type="OrthoDB" id="5801225at2"/>
<accession>A0A4U1B717</accession>
<comment type="subcellular location">
    <subcellularLocation>
        <location evidence="1">Cytoplasm</location>
    </subcellularLocation>
</comment>
<organism evidence="4 5">
    <name type="scientific">Thalassotalea mangrovi</name>
    <dbReference type="NCBI Taxonomy" id="2572245"/>
    <lineage>
        <taxon>Bacteria</taxon>
        <taxon>Pseudomonadati</taxon>
        <taxon>Pseudomonadota</taxon>
        <taxon>Gammaproteobacteria</taxon>
        <taxon>Alteromonadales</taxon>
        <taxon>Colwelliaceae</taxon>
        <taxon>Thalassotalea</taxon>
    </lineage>
</organism>
<evidence type="ECO:0000256" key="1">
    <source>
        <dbReference type="HAMAP-Rule" id="MF_02215"/>
    </source>
</evidence>
<dbReference type="GO" id="GO:0006744">
    <property type="term" value="P:ubiquinone biosynthetic process"/>
    <property type="evidence" value="ECO:0007669"/>
    <property type="project" value="UniProtKB-UniRule"/>
</dbReference>
<evidence type="ECO:0000256" key="2">
    <source>
        <dbReference type="SAM" id="Coils"/>
    </source>
</evidence>
<dbReference type="PANTHER" id="PTHR38693:SF1">
    <property type="entry name" value="UBIQUINONE BIOSYNTHESIS ACCESSORY FACTOR UBIJ"/>
    <property type="match status" value="1"/>
</dbReference>
<keyword evidence="2" id="KW-0175">Coiled coil</keyword>
<dbReference type="EMBL" id="SWDB01000009">
    <property type="protein sequence ID" value="TKB46291.1"/>
    <property type="molecule type" value="Genomic_DNA"/>
</dbReference>
<evidence type="ECO:0000259" key="3">
    <source>
        <dbReference type="Pfam" id="PF02036"/>
    </source>
</evidence>
<dbReference type="Proteomes" id="UP000307999">
    <property type="component" value="Unassembled WGS sequence"/>
</dbReference>
<comment type="pathway">
    <text evidence="1">Cofactor biosynthesis; ubiquinone biosynthesis.</text>
</comment>
<name>A0A4U1B717_9GAMM</name>
<feature type="coiled-coil region" evidence="2">
    <location>
        <begin position="142"/>
        <end position="204"/>
    </location>
</feature>
<dbReference type="RefSeq" id="WP_136734867.1">
    <property type="nucleotide sequence ID" value="NZ_SWDB01000009.1"/>
</dbReference>
<gene>
    <name evidence="1" type="primary">ubiJ</name>
    <name evidence="4" type="ORF">E8M12_04355</name>
</gene>
<protein>
    <recommendedName>
        <fullName evidence="1">Ubiquinone biosynthesis accessory factor UbiJ</fullName>
    </recommendedName>
</protein>
<comment type="caution">
    <text evidence="4">The sequence shown here is derived from an EMBL/GenBank/DDBJ whole genome shotgun (WGS) entry which is preliminary data.</text>
</comment>
<reference evidence="4 5" key="1">
    <citation type="submission" date="2019-04" db="EMBL/GenBank/DDBJ databases">
        <title>Thalassotalea guangxiensis sp. nov., isolated from sediment of the coastal wetland.</title>
        <authorList>
            <person name="Zheng S."/>
            <person name="Zhang D."/>
        </authorList>
    </citation>
    <scope>NUCLEOTIDE SEQUENCE [LARGE SCALE GENOMIC DNA]</scope>
    <source>
        <strain evidence="4 5">ZS-4</strain>
    </source>
</reference>
<sequence>MWLPGLMPQLLCGALEKVINSTLSLDPKQATALQQMDQQALTLQLQELPFAMAFMVSQGQVLVMATRIEHSCYLATDISTLPKLTKPELLPELIKVGAIEIEGDIQQAQRFAQLGQSLDIDWQQQLAQHLGDVPTHYLTKIMQKVRQKARFAKRQVEQDASEYLLYEQPVLVNQAVTDDFNRQVSTLAADTDKLEQRLNQLKQSLIAKE</sequence>
<feature type="domain" description="SCP2" evidence="3">
    <location>
        <begin position="20"/>
        <end position="114"/>
    </location>
</feature>
<dbReference type="InterPro" id="IPR003033">
    <property type="entry name" value="SCP2_sterol-bd_dom"/>
</dbReference>
<comment type="similarity">
    <text evidence="1">Belongs to the UbiJ family.</text>
</comment>
<proteinExistence type="inferred from homology"/>
<dbReference type="HAMAP" id="MF_02215">
    <property type="entry name" value="UbiJ"/>
    <property type="match status" value="1"/>
</dbReference>
<evidence type="ECO:0000313" key="4">
    <source>
        <dbReference type="EMBL" id="TKB46291.1"/>
    </source>
</evidence>